<evidence type="ECO:0000256" key="8">
    <source>
        <dbReference type="SAM" id="Phobius"/>
    </source>
</evidence>
<evidence type="ECO:0000256" key="7">
    <source>
        <dbReference type="ARBA" id="ARBA00023136"/>
    </source>
</evidence>
<evidence type="ECO:0000256" key="5">
    <source>
        <dbReference type="ARBA" id="ARBA00022692"/>
    </source>
</evidence>
<keyword evidence="6 8" id="KW-1133">Transmembrane helix</keyword>
<dbReference type="Proteomes" id="UP001324993">
    <property type="component" value="Chromosome"/>
</dbReference>
<feature type="transmembrane region" description="Helical" evidence="8">
    <location>
        <begin position="369"/>
        <end position="393"/>
    </location>
</feature>
<evidence type="ECO:0000256" key="6">
    <source>
        <dbReference type="ARBA" id="ARBA00022989"/>
    </source>
</evidence>
<keyword evidence="3" id="KW-0328">Glycosyltransferase</keyword>
<evidence type="ECO:0000313" key="11">
    <source>
        <dbReference type="Proteomes" id="UP001324993"/>
    </source>
</evidence>
<dbReference type="RefSeq" id="WP_319834534.1">
    <property type="nucleotide sequence ID" value="NZ_CP138858.1"/>
</dbReference>
<feature type="transmembrane region" description="Helical" evidence="8">
    <location>
        <begin position="92"/>
        <end position="112"/>
    </location>
</feature>
<keyword evidence="4" id="KW-0808">Transferase</keyword>
<dbReference type="PANTHER" id="PTHR33908:SF3">
    <property type="entry name" value="UNDECAPRENYL PHOSPHATE-ALPHA-4-AMINO-4-DEOXY-L-ARABINOSE ARABINOSYL TRANSFERASE"/>
    <property type="match status" value="1"/>
</dbReference>
<evidence type="ECO:0000259" key="9">
    <source>
        <dbReference type="Pfam" id="PF02366"/>
    </source>
</evidence>
<dbReference type="EMBL" id="CP138858">
    <property type="protein sequence ID" value="WPJ97705.1"/>
    <property type="molecule type" value="Genomic_DNA"/>
</dbReference>
<dbReference type="InterPro" id="IPR003342">
    <property type="entry name" value="ArnT-like_N"/>
</dbReference>
<keyword evidence="7 8" id="KW-0472">Membrane</keyword>
<dbReference type="Pfam" id="PF02366">
    <property type="entry name" value="PMT"/>
    <property type="match status" value="1"/>
</dbReference>
<protein>
    <submittedName>
        <fullName evidence="10">Glycosyltransferase family 39 protein</fullName>
    </submittedName>
</protein>
<evidence type="ECO:0000256" key="1">
    <source>
        <dbReference type="ARBA" id="ARBA00004651"/>
    </source>
</evidence>
<evidence type="ECO:0000256" key="3">
    <source>
        <dbReference type="ARBA" id="ARBA00022676"/>
    </source>
</evidence>
<evidence type="ECO:0000313" key="10">
    <source>
        <dbReference type="EMBL" id="WPJ97705.1"/>
    </source>
</evidence>
<feature type="transmembrane region" description="Helical" evidence="8">
    <location>
        <begin position="121"/>
        <end position="140"/>
    </location>
</feature>
<comment type="subcellular location">
    <subcellularLocation>
        <location evidence="1">Cell membrane</location>
        <topology evidence="1">Multi-pass membrane protein</topology>
    </subcellularLocation>
</comment>
<gene>
    <name evidence="10" type="ORF">SH580_08280</name>
</gene>
<feature type="transmembrane region" description="Helical" evidence="8">
    <location>
        <begin position="175"/>
        <end position="204"/>
    </location>
</feature>
<keyword evidence="5 8" id="KW-0812">Transmembrane</keyword>
<dbReference type="InterPro" id="IPR050297">
    <property type="entry name" value="LipidA_mod_glycosyltrf_83"/>
</dbReference>
<feature type="transmembrane region" description="Helical" evidence="8">
    <location>
        <begin position="275"/>
        <end position="293"/>
    </location>
</feature>
<keyword evidence="11" id="KW-1185">Reference proteome</keyword>
<feature type="transmembrane region" description="Helical" evidence="8">
    <location>
        <begin position="16"/>
        <end position="35"/>
    </location>
</feature>
<accession>A0ABZ0RRU1</accession>
<evidence type="ECO:0000256" key="2">
    <source>
        <dbReference type="ARBA" id="ARBA00022475"/>
    </source>
</evidence>
<feature type="transmembrane region" description="Helical" evidence="8">
    <location>
        <begin position="146"/>
        <end position="163"/>
    </location>
</feature>
<keyword evidence="2" id="KW-1003">Cell membrane</keyword>
<proteinExistence type="predicted"/>
<name>A0ABZ0RRU1_9BACT</name>
<sequence length="492" mass="55702">MDKLTHITLTQLQRRWLWGFLALAGILRLVMLFEIPFTDTTEARYAEIARKMVETGDWMTPQFDYGVPFWGKPPLHTWVSALGMKLFGVGQFGARIFIFLTAIATVWMLYAWARSYKGRDYALAGIVILSSTALFYLASATVMTDLVMASGVFLSMAGFYVAVTGHKHARLWSYLFFVGLGIGMLAKGPVAVVLTGIPIGMWVLLKNRWRDTWRQLPWIEGSLLSACIFLPWYVGAEIKTPGFIEYFILGEHWHRFLDSGWTGDLYGHGHAETRGTIWVFWLAAVLPWSFFFLAPLRWGRRVYRGLVIEADGWSLYLLCWALSPMLFFTLATNIIATYVITGLPAACFLVIDLWRFAGEGVQVPKPGVARFYVATVSVAVCLFALVCGAVYVGGASVVKKSQKYLIEDINQMRGTSGGQIYYLDKRYYSAEFYAEGQVHTIESIDGIETILHNDARDFLVIRKSRMDQLPADFDTKFKLQGIYAKDALYYEL</sequence>
<organism evidence="10 11">
    <name type="scientific">Coraliomargarita algicola</name>
    <dbReference type="NCBI Taxonomy" id="3092156"/>
    <lineage>
        <taxon>Bacteria</taxon>
        <taxon>Pseudomonadati</taxon>
        <taxon>Verrucomicrobiota</taxon>
        <taxon>Opitutia</taxon>
        <taxon>Puniceicoccales</taxon>
        <taxon>Coraliomargaritaceae</taxon>
        <taxon>Coraliomargarita</taxon>
    </lineage>
</organism>
<feature type="transmembrane region" description="Helical" evidence="8">
    <location>
        <begin position="338"/>
        <end position="357"/>
    </location>
</feature>
<feature type="domain" description="ArnT-like N-terminal" evidence="9">
    <location>
        <begin position="38"/>
        <end position="247"/>
    </location>
</feature>
<evidence type="ECO:0000256" key="4">
    <source>
        <dbReference type="ARBA" id="ARBA00022679"/>
    </source>
</evidence>
<reference evidence="10 11" key="1">
    <citation type="submission" date="2023-11" db="EMBL/GenBank/DDBJ databases">
        <title>Coraliomargarita sp. nov., isolated from marine algae.</title>
        <authorList>
            <person name="Lee J.K."/>
            <person name="Baek J.H."/>
            <person name="Kim J.M."/>
            <person name="Choi D.G."/>
            <person name="Jeon C.O."/>
        </authorList>
    </citation>
    <scope>NUCLEOTIDE SEQUENCE [LARGE SCALE GENOMIC DNA]</scope>
    <source>
        <strain evidence="10 11">J2-16</strain>
    </source>
</reference>
<dbReference type="PANTHER" id="PTHR33908">
    <property type="entry name" value="MANNOSYLTRANSFERASE YKCB-RELATED"/>
    <property type="match status" value="1"/>
</dbReference>